<keyword evidence="3" id="KW-1185">Reference proteome</keyword>
<feature type="region of interest" description="Disordered" evidence="1">
    <location>
        <begin position="126"/>
        <end position="145"/>
    </location>
</feature>
<dbReference type="Proteomes" id="UP000664521">
    <property type="component" value="Unassembled WGS sequence"/>
</dbReference>
<proteinExistence type="predicted"/>
<evidence type="ECO:0000313" key="3">
    <source>
        <dbReference type="Proteomes" id="UP000664521"/>
    </source>
</evidence>
<dbReference type="EMBL" id="CAJPDS010000120">
    <property type="protein sequence ID" value="CAF9938795.1"/>
    <property type="molecule type" value="Genomic_DNA"/>
</dbReference>
<comment type="caution">
    <text evidence="2">The sequence shown here is derived from an EMBL/GenBank/DDBJ whole genome shotgun (WGS) entry which is preliminary data.</text>
</comment>
<evidence type="ECO:0000313" key="2">
    <source>
        <dbReference type="EMBL" id="CAF9938795.1"/>
    </source>
</evidence>
<sequence length="299" mass="33070">MTDSERIKLADDSKVHPNHRPLAYQHGTAAQDRRVRNKAARHRHNQFERVRSIVAGSNNVDLSTVPNNIRKTLLHDYPDQFLLIDDVLTRVTNPPPLEQNLATWHMAPTWSFGDYGISPSEAGAAVPPPTTEAMVPPSTGDPSVPPPAVETMVSPPGGTLIGGEWDMRDGGRLTCLYCFDRFGGDVKETRYEGCECPSAACSKCFPQVPNCPLCHAGVKFFWMRPESNEVWIGGPSHPPVGPAPPWNPRQEDIDFLKPDEDNPWLGDVAGLAAREKANLAYRNDRKMYGPDVNANEPKM</sequence>
<name>A0A8H3PER8_9LECA</name>
<dbReference type="AlphaFoldDB" id="A0A8H3PER8"/>
<protein>
    <submittedName>
        <fullName evidence="2">Uncharacterized protein</fullName>
    </submittedName>
</protein>
<evidence type="ECO:0000256" key="1">
    <source>
        <dbReference type="SAM" id="MobiDB-lite"/>
    </source>
</evidence>
<accession>A0A8H3PER8</accession>
<reference evidence="2" key="1">
    <citation type="submission" date="2021-03" db="EMBL/GenBank/DDBJ databases">
        <authorList>
            <person name="Tagirdzhanova G."/>
        </authorList>
    </citation>
    <scope>NUCLEOTIDE SEQUENCE</scope>
</reference>
<gene>
    <name evidence="2" type="ORF">HETSPECPRED_001384</name>
</gene>
<organism evidence="2 3">
    <name type="scientific">Heterodermia speciosa</name>
    <dbReference type="NCBI Taxonomy" id="116794"/>
    <lineage>
        <taxon>Eukaryota</taxon>
        <taxon>Fungi</taxon>
        <taxon>Dikarya</taxon>
        <taxon>Ascomycota</taxon>
        <taxon>Pezizomycotina</taxon>
        <taxon>Lecanoromycetes</taxon>
        <taxon>OSLEUM clade</taxon>
        <taxon>Lecanoromycetidae</taxon>
        <taxon>Caliciales</taxon>
        <taxon>Physciaceae</taxon>
        <taxon>Heterodermia</taxon>
    </lineage>
</organism>